<proteinExistence type="predicted"/>
<evidence type="ECO:0000313" key="3">
    <source>
        <dbReference type="Proteomes" id="UP001557484"/>
    </source>
</evidence>
<dbReference type="SUPFAM" id="SSF69593">
    <property type="entry name" value="Glycerol-3-phosphate (1)-acyltransferase"/>
    <property type="match status" value="1"/>
</dbReference>
<dbReference type="SMART" id="SM00563">
    <property type="entry name" value="PlsC"/>
    <property type="match status" value="1"/>
</dbReference>
<protein>
    <submittedName>
        <fullName evidence="2">1-acyl-sn-glycerol-3-phosphate acyltransferase</fullName>
    </submittedName>
</protein>
<keyword evidence="2" id="KW-0808">Transferase</keyword>
<comment type="caution">
    <text evidence="2">The sequence shown here is derived from an EMBL/GenBank/DDBJ whole genome shotgun (WGS) entry which is preliminary data.</text>
</comment>
<accession>A0ABV3TZF4</accession>
<name>A0ABV3TZF4_9GAMM</name>
<dbReference type="RefSeq" id="WP_368377007.1">
    <property type="nucleotide sequence ID" value="NZ_JBFRYB010000001.1"/>
</dbReference>
<dbReference type="Pfam" id="PF01553">
    <property type="entry name" value="Acyltransferase"/>
    <property type="match status" value="1"/>
</dbReference>
<dbReference type="EMBL" id="JBFRYB010000001">
    <property type="protein sequence ID" value="MEX1666947.1"/>
    <property type="molecule type" value="Genomic_DNA"/>
</dbReference>
<dbReference type="GO" id="GO:0016746">
    <property type="term" value="F:acyltransferase activity"/>
    <property type="evidence" value="ECO:0007669"/>
    <property type="project" value="UniProtKB-KW"/>
</dbReference>
<keyword evidence="3" id="KW-1185">Reference proteome</keyword>
<feature type="domain" description="Phospholipid/glycerol acyltransferase" evidence="1">
    <location>
        <begin position="60"/>
        <end position="207"/>
    </location>
</feature>
<evidence type="ECO:0000259" key="1">
    <source>
        <dbReference type="SMART" id="SM00563"/>
    </source>
</evidence>
<gene>
    <name evidence="2" type="ORF">AB4875_15740</name>
</gene>
<dbReference type="InterPro" id="IPR002123">
    <property type="entry name" value="Plipid/glycerol_acylTrfase"/>
</dbReference>
<organism evidence="2 3">
    <name type="scientific">Zhongshania arctica</name>
    <dbReference type="NCBI Taxonomy" id="3238302"/>
    <lineage>
        <taxon>Bacteria</taxon>
        <taxon>Pseudomonadati</taxon>
        <taxon>Pseudomonadota</taxon>
        <taxon>Gammaproteobacteria</taxon>
        <taxon>Cellvibrionales</taxon>
        <taxon>Spongiibacteraceae</taxon>
        <taxon>Zhongshania</taxon>
    </lineage>
</organism>
<dbReference type="Proteomes" id="UP001557484">
    <property type="component" value="Unassembled WGS sequence"/>
</dbReference>
<sequence length="264" mass="29459">MASFYLWLKCHLPSGGGKDYLNANSRLQFWWADTLKFAAEKLFRLNFVIEGQASLAGPGAILLPRHSSIGDTVLPMSFYAIPRGFQVRYVLKKELLLDPCLDIVGNRLPNVFLDRVAEDMSAELRSLERLAAEASERESLVIYIEGTRFSPQKRQRIIRSLATSGNSDALQRAERLTSILPPRPAGALALMRGAPQKDLLFCAHTGFEGSASFAKLFNGAWMDTTVRLRFWRVAAADIPADDEGRRALLLAQWDKMNLAVVDMS</sequence>
<reference evidence="2 3" key="1">
    <citation type="journal article" date="2011" name="Int. J. Syst. Evol. Microbiol.">
        <title>Zhongshania antarctica gen. nov., sp. nov. and Zhongshania guokunii sp. nov., gammaproteobacteria respectively isolated from coastal attached (fast) ice and surface seawater of the Antarctic.</title>
        <authorList>
            <person name="Li H.J."/>
            <person name="Zhang X.Y."/>
            <person name="Chen C.X."/>
            <person name="Zhang Y.J."/>
            <person name="Gao Z.M."/>
            <person name="Yu Y."/>
            <person name="Chen X.L."/>
            <person name="Chen B."/>
            <person name="Zhang Y.Z."/>
        </authorList>
    </citation>
    <scope>NUCLEOTIDE SEQUENCE [LARGE SCALE GENOMIC DNA]</scope>
    <source>
        <strain evidence="2 3">R06B22</strain>
    </source>
</reference>
<evidence type="ECO:0000313" key="2">
    <source>
        <dbReference type="EMBL" id="MEX1666947.1"/>
    </source>
</evidence>
<keyword evidence="2" id="KW-0012">Acyltransferase</keyword>